<comment type="caution">
    <text evidence="6">The sequence shown here is derived from an EMBL/GenBank/DDBJ whole genome shotgun (WGS) entry which is preliminary data.</text>
</comment>
<feature type="signal peptide" evidence="4">
    <location>
        <begin position="1"/>
        <end position="15"/>
    </location>
</feature>
<dbReference type="AlphaFoldDB" id="A0A537LH40"/>
<proteinExistence type="inferred from homology"/>
<evidence type="ECO:0000313" key="7">
    <source>
        <dbReference type="Proteomes" id="UP000318661"/>
    </source>
</evidence>
<organism evidence="6 7">
    <name type="scientific">Candidatus Segetimicrobium genomatis</name>
    <dbReference type="NCBI Taxonomy" id="2569760"/>
    <lineage>
        <taxon>Bacteria</taxon>
        <taxon>Bacillati</taxon>
        <taxon>Candidatus Sysuimicrobiota</taxon>
        <taxon>Candidatus Sysuimicrobiia</taxon>
        <taxon>Candidatus Sysuimicrobiales</taxon>
        <taxon>Candidatus Segetimicrobiaceae</taxon>
        <taxon>Candidatus Segetimicrobium</taxon>
    </lineage>
</organism>
<dbReference type="InterPro" id="IPR050770">
    <property type="entry name" value="Intradiol_RC_Dioxygenase"/>
</dbReference>
<dbReference type="PANTHER" id="PTHR33711">
    <property type="entry name" value="DIOXYGENASE, PUTATIVE (AFU_ORTHOLOGUE AFUA_2G02910)-RELATED"/>
    <property type="match status" value="1"/>
</dbReference>
<feature type="domain" description="Intradiol ring-cleavage dioxygenases" evidence="5">
    <location>
        <begin position="33"/>
        <end position="177"/>
    </location>
</feature>
<accession>A0A537LH40</accession>
<name>A0A537LH40_9BACT</name>
<dbReference type="GO" id="GO:0008199">
    <property type="term" value="F:ferric iron binding"/>
    <property type="evidence" value="ECO:0007669"/>
    <property type="project" value="InterPro"/>
</dbReference>
<evidence type="ECO:0000256" key="2">
    <source>
        <dbReference type="ARBA" id="ARBA00022964"/>
    </source>
</evidence>
<comment type="similarity">
    <text evidence="1">Belongs to the intradiol ring-cleavage dioxygenase family.</text>
</comment>
<dbReference type="InterPro" id="IPR000627">
    <property type="entry name" value="Intradiol_dOase_C"/>
</dbReference>
<keyword evidence="4" id="KW-0732">Signal</keyword>
<feature type="chain" id="PRO_5021733227" evidence="4">
    <location>
        <begin position="16"/>
        <end position="179"/>
    </location>
</feature>
<evidence type="ECO:0000259" key="5">
    <source>
        <dbReference type="Pfam" id="PF00775"/>
    </source>
</evidence>
<dbReference type="SUPFAM" id="SSF49482">
    <property type="entry name" value="Aromatic compound dioxygenase"/>
    <property type="match status" value="1"/>
</dbReference>
<reference evidence="6 7" key="1">
    <citation type="journal article" date="2019" name="Nat. Microbiol.">
        <title>Mediterranean grassland soil C-N compound turnover is dependent on rainfall and depth, and is mediated by genomically divergent microorganisms.</title>
        <authorList>
            <person name="Diamond S."/>
            <person name="Andeer P.F."/>
            <person name="Li Z."/>
            <person name="Crits-Christoph A."/>
            <person name="Burstein D."/>
            <person name="Anantharaman K."/>
            <person name="Lane K.R."/>
            <person name="Thomas B.C."/>
            <person name="Pan C."/>
            <person name="Northen T.R."/>
            <person name="Banfield J.F."/>
        </authorList>
    </citation>
    <scope>NUCLEOTIDE SEQUENCE [LARGE SCALE GENOMIC DNA]</scope>
    <source>
        <strain evidence="6">NP_2</strain>
    </source>
</reference>
<evidence type="ECO:0000256" key="3">
    <source>
        <dbReference type="ARBA" id="ARBA00023002"/>
    </source>
</evidence>
<dbReference type="EMBL" id="VBAJ01000201">
    <property type="protein sequence ID" value="TMJ07027.1"/>
    <property type="molecule type" value="Genomic_DNA"/>
</dbReference>
<evidence type="ECO:0000256" key="1">
    <source>
        <dbReference type="ARBA" id="ARBA00007825"/>
    </source>
</evidence>
<protein>
    <submittedName>
        <fullName evidence="6">Dioxygenase</fullName>
    </submittedName>
</protein>
<dbReference type="Proteomes" id="UP000318661">
    <property type="component" value="Unassembled WGS sequence"/>
</dbReference>
<keyword evidence="2 6" id="KW-0223">Dioxygenase</keyword>
<evidence type="ECO:0000313" key="6">
    <source>
        <dbReference type="EMBL" id="TMJ07027.1"/>
    </source>
</evidence>
<dbReference type="Pfam" id="PF00775">
    <property type="entry name" value="Dioxygenase_C"/>
    <property type="match status" value="1"/>
</dbReference>
<sequence length="179" mass="19388">MFGLLGTFLALFALAQTPPASCVAGQITPPVTEGPFYKAGSPQRTSLLEPGMAGTKLTITGEVFTRGCRPVAGAWLDFWQADAQGKYDNAGYRLRGHQVTDGTARYTLLTVMPGEYPGRTPHIHVKVRAPNGPVLTTQLYFPGARQNQGDMLFRQELLLQIRDTAAGKAGTFNFVLDSE</sequence>
<evidence type="ECO:0000256" key="4">
    <source>
        <dbReference type="SAM" id="SignalP"/>
    </source>
</evidence>
<dbReference type="InterPro" id="IPR015889">
    <property type="entry name" value="Intradiol_dOase_core"/>
</dbReference>
<dbReference type="GO" id="GO:0016702">
    <property type="term" value="F:oxidoreductase activity, acting on single donors with incorporation of molecular oxygen, incorporation of two atoms of oxygen"/>
    <property type="evidence" value="ECO:0007669"/>
    <property type="project" value="InterPro"/>
</dbReference>
<gene>
    <name evidence="6" type="ORF">E6G99_08065</name>
</gene>
<dbReference type="CDD" id="cd00421">
    <property type="entry name" value="intradiol_dioxygenase"/>
    <property type="match status" value="1"/>
</dbReference>
<dbReference type="Gene3D" id="2.60.130.10">
    <property type="entry name" value="Aromatic compound dioxygenase"/>
    <property type="match status" value="1"/>
</dbReference>
<keyword evidence="3" id="KW-0560">Oxidoreductase</keyword>
<dbReference type="PANTHER" id="PTHR33711:SF11">
    <property type="entry name" value="DIOXYGENASE"/>
    <property type="match status" value="1"/>
</dbReference>